<evidence type="ECO:0008006" key="3">
    <source>
        <dbReference type="Google" id="ProtNLM"/>
    </source>
</evidence>
<dbReference type="GO" id="GO:0005634">
    <property type="term" value="C:nucleus"/>
    <property type="evidence" value="ECO:0000318"/>
    <property type="project" value="GO_Central"/>
</dbReference>
<protein>
    <recommendedName>
        <fullName evidence="3">Importin N-terminal domain-containing protein</fullName>
    </recommendedName>
</protein>
<dbReference type="GO" id="GO:0061608">
    <property type="term" value="F:nuclear import signal receptor activity"/>
    <property type="evidence" value="ECO:0000318"/>
    <property type="project" value="GO_Central"/>
</dbReference>
<proteinExistence type="predicted"/>
<dbReference type="GO" id="GO:0006606">
    <property type="term" value="P:protein import into nucleus"/>
    <property type="evidence" value="ECO:0000318"/>
    <property type="project" value="GO_Central"/>
</dbReference>
<keyword evidence="2" id="KW-1185">Reference proteome</keyword>
<dbReference type="STRING" id="5722.A2ESQ4"/>
<dbReference type="VEuPathDB" id="TrichDB:TVAGG3_0826240"/>
<dbReference type="InterPro" id="IPR016024">
    <property type="entry name" value="ARM-type_fold"/>
</dbReference>
<dbReference type="GO" id="GO:0005737">
    <property type="term" value="C:cytoplasm"/>
    <property type="evidence" value="ECO:0000318"/>
    <property type="project" value="GO_Central"/>
</dbReference>
<reference evidence="1" key="1">
    <citation type="submission" date="2006-10" db="EMBL/GenBank/DDBJ databases">
        <authorList>
            <person name="Amadeo P."/>
            <person name="Zhao Q."/>
            <person name="Wortman J."/>
            <person name="Fraser-Liggett C."/>
            <person name="Carlton J."/>
        </authorList>
    </citation>
    <scope>NUCLEOTIDE SEQUENCE</scope>
    <source>
        <strain evidence="1">G3</strain>
    </source>
</reference>
<dbReference type="AlphaFoldDB" id="A2ESQ4"/>
<organism evidence="1 2">
    <name type="scientific">Trichomonas vaginalis (strain ATCC PRA-98 / G3)</name>
    <dbReference type="NCBI Taxonomy" id="412133"/>
    <lineage>
        <taxon>Eukaryota</taxon>
        <taxon>Metamonada</taxon>
        <taxon>Parabasalia</taxon>
        <taxon>Trichomonadida</taxon>
        <taxon>Trichomonadidae</taxon>
        <taxon>Trichomonas</taxon>
    </lineage>
</organism>
<dbReference type="Gene3D" id="1.25.10.10">
    <property type="entry name" value="Leucine-rich Repeat Variant"/>
    <property type="match status" value="2"/>
</dbReference>
<evidence type="ECO:0000313" key="2">
    <source>
        <dbReference type="Proteomes" id="UP000001542"/>
    </source>
</evidence>
<dbReference type="GO" id="GO:0008139">
    <property type="term" value="F:nuclear localization sequence binding"/>
    <property type="evidence" value="ECO:0000318"/>
    <property type="project" value="GO_Central"/>
</dbReference>
<accession>A2ESQ4</accession>
<dbReference type="KEGG" id="tva:4762159"/>
<dbReference type="RefSeq" id="XP_001316518.1">
    <property type="nucleotide sequence ID" value="XM_001316483.1"/>
</dbReference>
<dbReference type="EMBL" id="DS113479">
    <property type="protein sequence ID" value="EAY04295.1"/>
    <property type="molecule type" value="Genomic_DNA"/>
</dbReference>
<dbReference type="InterPro" id="IPR011989">
    <property type="entry name" value="ARM-like"/>
</dbReference>
<dbReference type="Proteomes" id="UP000001542">
    <property type="component" value="Unassembled WGS sequence"/>
</dbReference>
<name>A2ESQ4_TRIV3</name>
<gene>
    <name evidence="1" type="ORF">TVAG_250550</name>
</gene>
<dbReference type="InParanoid" id="A2ESQ4"/>
<dbReference type="OrthoDB" id="7862313at2759"/>
<evidence type="ECO:0000313" key="1">
    <source>
        <dbReference type="EMBL" id="EAY04295.1"/>
    </source>
</evidence>
<reference evidence="1" key="2">
    <citation type="journal article" date="2007" name="Science">
        <title>Draft genome sequence of the sexually transmitted pathogen Trichomonas vaginalis.</title>
        <authorList>
            <person name="Carlton J.M."/>
            <person name="Hirt R.P."/>
            <person name="Silva J.C."/>
            <person name="Delcher A.L."/>
            <person name="Schatz M."/>
            <person name="Zhao Q."/>
            <person name="Wortman J.R."/>
            <person name="Bidwell S.L."/>
            <person name="Alsmark U.C.M."/>
            <person name="Besteiro S."/>
            <person name="Sicheritz-Ponten T."/>
            <person name="Noel C.J."/>
            <person name="Dacks J.B."/>
            <person name="Foster P.G."/>
            <person name="Simillion C."/>
            <person name="Van de Peer Y."/>
            <person name="Miranda-Saavedra D."/>
            <person name="Barton G.J."/>
            <person name="Westrop G.D."/>
            <person name="Mueller S."/>
            <person name="Dessi D."/>
            <person name="Fiori P.L."/>
            <person name="Ren Q."/>
            <person name="Paulsen I."/>
            <person name="Zhang H."/>
            <person name="Bastida-Corcuera F.D."/>
            <person name="Simoes-Barbosa A."/>
            <person name="Brown M.T."/>
            <person name="Hayes R.D."/>
            <person name="Mukherjee M."/>
            <person name="Okumura C.Y."/>
            <person name="Schneider R."/>
            <person name="Smith A.J."/>
            <person name="Vanacova S."/>
            <person name="Villalvazo M."/>
            <person name="Haas B.J."/>
            <person name="Pertea M."/>
            <person name="Feldblyum T.V."/>
            <person name="Utterback T.R."/>
            <person name="Shu C.L."/>
            <person name="Osoegawa K."/>
            <person name="de Jong P.J."/>
            <person name="Hrdy I."/>
            <person name="Horvathova L."/>
            <person name="Zubacova Z."/>
            <person name="Dolezal P."/>
            <person name="Malik S.B."/>
            <person name="Logsdon J.M. Jr."/>
            <person name="Henze K."/>
            <person name="Gupta A."/>
            <person name="Wang C.C."/>
            <person name="Dunne R.L."/>
            <person name="Upcroft J.A."/>
            <person name="Upcroft P."/>
            <person name="White O."/>
            <person name="Salzberg S.L."/>
            <person name="Tang P."/>
            <person name="Chiu C.-H."/>
            <person name="Lee Y.-S."/>
            <person name="Embley T.M."/>
            <person name="Coombs G.H."/>
            <person name="Mottram J.C."/>
            <person name="Tachezy J."/>
            <person name="Fraser-Liggett C.M."/>
            <person name="Johnson P.J."/>
        </authorList>
    </citation>
    <scope>NUCLEOTIDE SEQUENCE [LARGE SCALE GENOMIC DNA]</scope>
    <source>
        <strain evidence="1">G3</strain>
    </source>
</reference>
<dbReference type="SUPFAM" id="SSF48371">
    <property type="entry name" value="ARM repeat"/>
    <property type="match status" value="1"/>
</dbReference>
<sequence length="999" mass="113938">MAQELLELYKSTLQPESIQSATEKLLSLYEDPKIIFTQLQLLNITRNPIYREAITIGLKAVLKNHWITIHNDPESQQIRGILIEILARESIPKLRTMLIDAISIIIANDLENWPEFVDFRNSLSNSSSTDELSFYLQLVTASISYLPGSFIVNNAESIGFQILRGVSLNDESVVNSACQLFIEFTNTVNLGEDISLQIAEKLLAKIRQNNQLSILFATLSKFIETSEEFEDPSFIFIEILELMANDEIEKRYLLIDPLNSLIKRYTIQATLILQEIVNAVISLGNDYLNDDCYDDQTDSLYVARAIGKLAKNIGGNFVYELLEMFSLITFDTSTIFLVMCYSELLDNDALTMNKYYSSLYSMSLGLIQNSDHLSIEASLTLLSQLFDNCMEGFFSQPEVLFQYVFEAARSECENAAIKALTLASKMILYFTSIPLTIYDDIIPFLTSQIQMISTPTLQYKAVICLTTIILTCGELVKKFAEDIFELYSTALESGNENPMLQLHGLEGMSIFINYFPEMTQSAHENCLNLILEAITSQDTSVLVSGLTSLNYLIRSGISILPDLQTYLQPVLQALSYTVDTEMASQDLTESVNEIHQTSFKILKKILKHNVFDEESLNNVINISMTAFLTQPNFETQSIALSVLVLAAKNNAELKDKLCDKLLGFITGSSQQRLIAFNGLCSMVSNIDDFNPELITTSVDIAIQTLEDLIDVPQDDEDEDDDKMKEKIMKDSNLEIEIFNFLHQVAFKFPQHMPIEDLHEMLVTFEELVSQFDYVETLGIFVEIFDKRYNEFPVVLRTDIVKRILSQLEENDYLLPAHAISGIRTIIEKENNVKDEYWEQIAPVADYLFKEEFDGTYYFFTAVGSLISLLITVYKVKPQLIDENIWNDIFNNIPKYLPNSESDNILDGLCLVVEQRNYHSEEMIKDILFVFLYVLTSSERFKKKTLELKDETVPKICHSVHIICERDLQCDITNVFDNFEDFNVNAALIEKAMNLLNQYK</sequence>
<dbReference type="SMR" id="A2ESQ4"/>
<dbReference type="VEuPathDB" id="TrichDB:TVAG_250550"/>